<protein>
    <submittedName>
        <fullName evidence="2">SHOCT domain-containing protein</fullName>
    </submittedName>
</protein>
<keyword evidence="1" id="KW-0812">Transmembrane</keyword>
<evidence type="ECO:0000256" key="1">
    <source>
        <dbReference type="SAM" id="Phobius"/>
    </source>
</evidence>
<dbReference type="RefSeq" id="WP_134713843.1">
    <property type="nucleotide sequence ID" value="NZ_SDKM01000003.1"/>
</dbReference>
<reference evidence="2 3" key="1">
    <citation type="submission" date="2019-01" db="EMBL/GenBank/DDBJ databases">
        <title>Nocardioides guangzhouensis sp. nov., an actinobacterium isolated from soil.</title>
        <authorList>
            <person name="Fu Y."/>
            <person name="Cai Y."/>
            <person name="Lin Z."/>
            <person name="Chen P."/>
        </authorList>
    </citation>
    <scope>NUCLEOTIDE SEQUENCE [LARGE SCALE GENOMIC DNA]</scope>
    <source>
        <strain evidence="2 3">130</strain>
    </source>
</reference>
<accession>A0A4Q4ZL15</accession>
<dbReference type="AlphaFoldDB" id="A0A4Q4ZL15"/>
<name>A0A4Q4ZL15_9ACTN</name>
<dbReference type="EMBL" id="SDKM01000003">
    <property type="protein sequence ID" value="RYP88271.1"/>
    <property type="molecule type" value="Genomic_DNA"/>
</dbReference>
<dbReference type="OrthoDB" id="3748887at2"/>
<proteinExistence type="predicted"/>
<dbReference type="Proteomes" id="UP000295198">
    <property type="component" value="Unassembled WGS sequence"/>
</dbReference>
<evidence type="ECO:0000313" key="2">
    <source>
        <dbReference type="EMBL" id="RYP88271.1"/>
    </source>
</evidence>
<gene>
    <name evidence="2" type="ORF">EKO23_02740</name>
</gene>
<keyword evidence="1" id="KW-1133">Transmembrane helix</keyword>
<organism evidence="2 3">
    <name type="scientific">Nocardioides guangzhouensis</name>
    <dbReference type="NCBI Taxonomy" id="2497878"/>
    <lineage>
        <taxon>Bacteria</taxon>
        <taxon>Bacillati</taxon>
        <taxon>Actinomycetota</taxon>
        <taxon>Actinomycetes</taxon>
        <taxon>Propionibacteriales</taxon>
        <taxon>Nocardioidaceae</taxon>
        <taxon>Nocardioides</taxon>
    </lineage>
</organism>
<keyword evidence="3" id="KW-1185">Reference proteome</keyword>
<feature type="transmembrane region" description="Helical" evidence="1">
    <location>
        <begin position="12"/>
        <end position="35"/>
    </location>
</feature>
<keyword evidence="1" id="KW-0472">Membrane</keyword>
<evidence type="ECO:0000313" key="3">
    <source>
        <dbReference type="Proteomes" id="UP000295198"/>
    </source>
</evidence>
<comment type="caution">
    <text evidence="2">The sequence shown here is derived from an EMBL/GenBank/DDBJ whole genome shotgun (WGS) entry which is preliminary data.</text>
</comment>
<sequence length="93" mass="9748">MMDSMGDGGSAVTALMILVWLLTVVTAFAAGWLAARRGLPARLVRGHAVPAGELGAGPDVDDAEALLRRRLASGEIDDTEFLQRLSALESGRS</sequence>